<dbReference type="RefSeq" id="WP_208079128.1">
    <property type="nucleotide sequence ID" value="NZ_CP071869.1"/>
</dbReference>
<dbReference type="EMBL" id="CP071869">
    <property type="protein sequence ID" value="QTE23116.1"/>
    <property type="molecule type" value="Genomic_DNA"/>
</dbReference>
<protein>
    <submittedName>
        <fullName evidence="1">Uncharacterized protein</fullName>
    </submittedName>
</protein>
<proteinExistence type="predicted"/>
<dbReference type="PROSITE" id="PS51257">
    <property type="entry name" value="PROKAR_LIPOPROTEIN"/>
    <property type="match status" value="1"/>
</dbReference>
<dbReference type="KEGG" id="pcea:J3359_02235"/>
<organism evidence="1 2">
    <name type="scientific">Polaribacter cellanae</name>
    <dbReference type="NCBI Taxonomy" id="2818493"/>
    <lineage>
        <taxon>Bacteria</taxon>
        <taxon>Pseudomonadati</taxon>
        <taxon>Bacteroidota</taxon>
        <taxon>Flavobacteriia</taxon>
        <taxon>Flavobacteriales</taxon>
        <taxon>Flavobacteriaceae</taxon>
    </lineage>
</organism>
<sequence length="165" mass="19214">MEKISSYLCFIILAFLMISCNKGISNSYPPYEIAITNISKKERNISVKVYKKINNNKESIIFYTISTISTNGEPIKLKINANNKFYIRFSPYEDNIEDIGKEKVFYYEIYEDNKLIINKKITIKSSYLDLEEKDPWGLNADLFKIENKDYVKGISKTGPSIELEF</sequence>
<reference evidence="1 2" key="1">
    <citation type="submission" date="2021-03" db="EMBL/GenBank/DDBJ databases">
        <title>Complete genome of Polaribacter_sp.SM13.</title>
        <authorList>
            <person name="Jeong S.W."/>
            <person name="Bae J.W."/>
        </authorList>
    </citation>
    <scope>NUCLEOTIDE SEQUENCE [LARGE SCALE GENOMIC DNA]</scope>
    <source>
        <strain evidence="1 2">SM13</strain>
    </source>
</reference>
<evidence type="ECO:0000313" key="2">
    <source>
        <dbReference type="Proteomes" id="UP000663920"/>
    </source>
</evidence>
<dbReference type="AlphaFoldDB" id="A0A975H742"/>
<keyword evidence="2" id="KW-1185">Reference proteome</keyword>
<dbReference type="Proteomes" id="UP000663920">
    <property type="component" value="Chromosome"/>
</dbReference>
<accession>A0A975H742</accession>
<evidence type="ECO:0000313" key="1">
    <source>
        <dbReference type="EMBL" id="QTE23116.1"/>
    </source>
</evidence>
<name>A0A975H742_9FLAO</name>
<gene>
    <name evidence="1" type="ORF">J3359_02235</name>
</gene>